<reference evidence="5" key="1">
    <citation type="journal article" date="2023" name="J. Phycol.">
        <title>Revised classification of the Cyanidiophyceae based on plastid genome data with descriptions of the Cavernulicolales ord. nov. and Galdieriales ord. nov. (Rhodophyta).</title>
        <authorList>
            <person name="Park S.I."/>
            <person name="Cho C.H."/>
            <person name="Ciniglia C."/>
            <person name="Huang T.Y."/>
            <person name="Liu S.L."/>
            <person name="Bustamante D.E."/>
            <person name="Calderon M.S."/>
            <person name="Mansilla A."/>
            <person name="McDermott T."/>
            <person name="Andersen R.A."/>
            <person name="Yoon H.S."/>
        </authorList>
    </citation>
    <scope>NUCLEOTIDE SEQUENCE</scope>
</reference>
<keyword evidence="3 4" id="KW-0687">Ribonucleoprotein</keyword>
<gene>
    <name evidence="5" type="primary">rpl35</name>
    <name evidence="5" type="ORF">SCTW_166</name>
</gene>
<dbReference type="NCBIfam" id="TIGR00001">
    <property type="entry name" value="rpmI_bact"/>
    <property type="match status" value="1"/>
</dbReference>
<evidence type="ECO:0000256" key="1">
    <source>
        <dbReference type="ARBA" id="ARBA00006598"/>
    </source>
</evidence>
<dbReference type="Pfam" id="PF01632">
    <property type="entry name" value="Ribosomal_L35p"/>
    <property type="match status" value="1"/>
</dbReference>
<evidence type="ECO:0000313" key="5">
    <source>
        <dbReference type="EMBL" id="WDA98948.1"/>
    </source>
</evidence>
<geneLocation type="plastid" evidence="5"/>
<dbReference type="GO" id="GO:0003735">
    <property type="term" value="F:structural constituent of ribosome"/>
    <property type="evidence" value="ECO:0007669"/>
    <property type="project" value="InterPro"/>
</dbReference>
<sequence length="71" mass="8542">MKQKLKNHKSTYKRFCITGRNKIVQRKAAKSHLLQKKTAQRKHRLSQLVKTNTRDIKSIYLMLPYIIKNLY</sequence>
<evidence type="ECO:0000256" key="3">
    <source>
        <dbReference type="ARBA" id="ARBA00023274"/>
    </source>
</evidence>
<organism evidence="5">
    <name type="scientific">Sciadococcus taiwanensis</name>
    <dbReference type="NCBI Taxonomy" id="3028030"/>
    <lineage>
        <taxon>Eukaryota</taxon>
        <taxon>Rhodophyta</taxon>
        <taxon>Bangiophyceae</taxon>
        <taxon>Cavernulicolales</taxon>
        <taxon>Cavernulicolaceae</taxon>
        <taxon>Sciadococcus</taxon>
    </lineage>
</organism>
<dbReference type="GO" id="GO:0015934">
    <property type="term" value="C:large ribosomal subunit"/>
    <property type="evidence" value="ECO:0007669"/>
    <property type="project" value="TreeGrafter"/>
</dbReference>
<evidence type="ECO:0000256" key="4">
    <source>
        <dbReference type="RuleBase" id="RU000568"/>
    </source>
</evidence>
<dbReference type="SUPFAM" id="SSF143034">
    <property type="entry name" value="L35p-like"/>
    <property type="match status" value="1"/>
</dbReference>
<dbReference type="HAMAP" id="MF_00514">
    <property type="entry name" value="Ribosomal_bL35"/>
    <property type="match status" value="1"/>
</dbReference>
<dbReference type="InterPro" id="IPR037229">
    <property type="entry name" value="Ribosomal_bL35_sf"/>
</dbReference>
<dbReference type="InterPro" id="IPR001706">
    <property type="entry name" value="Ribosomal_bL35"/>
</dbReference>
<dbReference type="EMBL" id="OP616811">
    <property type="protein sequence ID" value="WDA98948.1"/>
    <property type="molecule type" value="Genomic_DNA"/>
</dbReference>
<dbReference type="Gene3D" id="4.10.410.60">
    <property type="match status" value="1"/>
</dbReference>
<evidence type="ECO:0000256" key="2">
    <source>
        <dbReference type="ARBA" id="ARBA00022980"/>
    </source>
</evidence>
<accession>A0A9Y1I2A5</accession>
<dbReference type="PRINTS" id="PR00064">
    <property type="entry name" value="RIBOSOMALL35"/>
</dbReference>
<comment type="similarity">
    <text evidence="1 4">Belongs to the bacterial ribosomal protein bL35 family.</text>
</comment>
<name>A0A9Y1I2A5_9RHOD</name>
<keyword evidence="5" id="KW-0934">Plastid</keyword>
<proteinExistence type="inferred from homology"/>
<dbReference type="FunFam" id="4.10.410.60:FF:000001">
    <property type="entry name" value="50S ribosomal protein L35"/>
    <property type="match status" value="1"/>
</dbReference>
<dbReference type="AlphaFoldDB" id="A0A9Y1I2A5"/>
<dbReference type="GO" id="GO:0006412">
    <property type="term" value="P:translation"/>
    <property type="evidence" value="ECO:0007669"/>
    <property type="project" value="InterPro"/>
</dbReference>
<keyword evidence="2 4" id="KW-0689">Ribosomal protein</keyword>
<dbReference type="InterPro" id="IPR021137">
    <property type="entry name" value="Ribosomal_bL35-like"/>
</dbReference>
<dbReference type="PANTHER" id="PTHR33343">
    <property type="entry name" value="54S RIBOSOMAL PROTEIN BL35M"/>
    <property type="match status" value="1"/>
</dbReference>
<protein>
    <recommendedName>
        <fullName evidence="4">50S ribosomal protein L35</fullName>
    </recommendedName>
</protein>
<dbReference type="PANTHER" id="PTHR33343:SF1">
    <property type="entry name" value="LARGE RIBOSOMAL SUBUNIT PROTEIN BL35M"/>
    <property type="match status" value="1"/>
</dbReference>